<dbReference type="Gene3D" id="1.10.340.50">
    <property type="match status" value="1"/>
</dbReference>
<dbReference type="Proteomes" id="UP001058687">
    <property type="component" value="Plasmid unnamed1"/>
</dbReference>
<organism evidence="3 4">
    <name type="scientific">Vibrio campbellii</name>
    <dbReference type="NCBI Taxonomy" id="680"/>
    <lineage>
        <taxon>Bacteria</taxon>
        <taxon>Pseudomonadati</taxon>
        <taxon>Pseudomonadota</taxon>
        <taxon>Gammaproteobacteria</taxon>
        <taxon>Vibrionales</taxon>
        <taxon>Vibrionaceae</taxon>
        <taxon>Vibrio</taxon>
    </lineage>
</organism>
<evidence type="ECO:0000313" key="3">
    <source>
        <dbReference type="EMBL" id="UTZ29864.1"/>
    </source>
</evidence>
<reference evidence="3" key="1">
    <citation type="submission" date="2020-03" db="EMBL/GenBank/DDBJ databases">
        <title>Five strains of Vibrio campbellii isolated from Mariana Trench.</title>
        <authorList>
            <person name="Liang J."/>
            <person name="Zhang X.-H."/>
        </authorList>
    </citation>
    <scope>NUCLEOTIDE SEQUENCE</scope>
    <source>
        <strain evidence="3">LJC014</strain>
        <plasmid evidence="3">unnamed1</plasmid>
    </source>
</reference>
<evidence type="ECO:0000256" key="1">
    <source>
        <dbReference type="SAM" id="MobiDB-lite"/>
    </source>
</evidence>
<gene>
    <name evidence="3" type="ORF">HB761_24710</name>
</gene>
<keyword evidence="3" id="KW-0614">Plasmid</keyword>
<dbReference type="RefSeq" id="WP_255944456.1">
    <property type="nucleotide sequence ID" value="NZ_CP050469.1"/>
</dbReference>
<dbReference type="InterPro" id="IPR004322">
    <property type="entry name" value="Plasmid_replicase_bac"/>
</dbReference>
<dbReference type="InterPro" id="IPR014820">
    <property type="entry name" value="PriCT_1"/>
</dbReference>
<feature type="compositionally biased region" description="Basic and acidic residues" evidence="1">
    <location>
        <begin position="370"/>
        <end position="379"/>
    </location>
</feature>
<protein>
    <submittedName>
        <fullName evidence="3">Replication protein A</fullName>
    </submittedName>
</protein>
<dbReference type="EMBL" id="CP050469">
    <property type="protein sequence ID" value="UTZ29864.1"/>
    <property type="molecule type" value="Genomic_DNA"/>
</dbReference>
<feature type="compositionally biased region" description="Polar residues" evidence="1">
    <location>
        <begin position="380"/>
        <end position="395"/>
    </location>
</feature>
<dbReference type="Pfam" id="PF03090">
    <property type="entry name" value="Replicase"/>
    <property type="match status" value="1"/>
</dbReference>
<feature type="region of interest" description="Disordered" evidence="1">
    <location>
        <begin position="367"/>
        <end position="401"/>
    </location>
</feature>
<name>A0AAE9N6E6_9VIBR</name>
<dbReference type="AlphaFoldDB" id="A0AAE9N6E6"/>
<evidence type="ECO:0000313" key="4">
    <source>
        <dbReference type="Proteomes" id="UP001058687"/>
    </source>
</evidence>
<geneLocation type="plasmid" evidence="3 4">
    <name>unnamed1</name>
</geneLocation>
<dbReference type="Pfam" id="PF08708">
    <property type="entry name" value="PriCT_1"/>
    <property type="match status" value="1"/>
</dbReference>
<evidence type="ECO:0000259" key="2">
    <source>
        <dbReference type="Pfam" id="PF08708"/>
    </source>
</evidence>
<proteinExistence type="predicted"/>
<sequence>MNTLIQSANAQIGHAAMRRLLSTAPFLARCSDNKMATNIRPREYAIKRSYMQVNRADMISWLVFDLDHENPNIWDDQSLPAPNFIVRDKHKNTAHLYYAIVPVCTSDKARAKPIQFMKRVYQGMAKQLKADPCYAGIIAKTPHHPIWSTTEFHSYVYELSELAAHVEIEYISHWESKEKRDTSHSRNCTLFEKLRHFAYSIVDQEREQSYYEAFKARVEQYAQRCNDFALRGYESNLPQSEVKATTKSVARWTWDNYVGRECINRGVMNLDDSLPLNVRQSMAARRTHGERKTATAKKVLTATQKLLNDKQRVTLSAIAGLSKLCRQTVKKYQAIINSVIKQPDIIPLTELLRLRVAVNYAVSDNCAKPNGHEKREDKNVSNQQEFNKGRLSQTLHRPLRE</sequence>
<feature type="domain" description="Primase C-terminal 1" evidence="2">
    <location>
        <begin position="180"/>
        <end position="255"/>
    </location>
</feature>
<accession>A0AAE9N6E6</accession>